<evidence type="ECO:0000256" key="1">
    <source>
        <dbReference type="SAM" id="MobiDB-lite"/>
    </source>
</evidence>
<dbReference type="AlphaFoldDB" id="A0A976QUA7"/>
<reference evidence="2" key="1">
    <citation type="submission" date="2022-07" db="EMBL/GenBank/DDBJ databases">
        <title>Evaluation of T. orientalis genome assembly methods using nanopore sequencing and analysis of variation between genomes.</title>
        <authorList>
            <person name="Yam J."/>
            <person name="Micallef M.L."/>
            <person name="Liu M."/>
            <person name="Djordjevic S.P."/>
            <person name="Bogema D.R."/>
            <person name="Jenkins C."/>
        </authorList>
    </citation>
    <scope>NUCLEOTIDE SEQUENCE</scope>
    <source>
        <strain evidence="2">Goon Nure</strain>
    </source>
</reference>
<feature type="region of interest" description="Disordered" evidence="1">
    <location>
        <begin position="452"/>
        <end position="488"/>
    </location>
</feature>
<organism evidence="2 3">
    <name type="scientific">Theileria orientalis</name>
    <dbReference type="NCBI Taxonomy" id="68886"/>
    <lineage>
        <taxon>Eukaryota</taxon>
        <taxon>Sar</taxon>
        <taxon>Alveolata</taxon>
        <taxon>Apicomplexa</taxon>
        <taxon>Aconoidasida</taxon>
        <taxon>Piroplasmida</taxon>
        <taxon>Theileriidae</taxon>
        <taxon>Theileria</taxon>
    </lineage>
</organism>
<dbReference type="Proteomes" id="UP000244811">
    <property type="component" value="Chromosome 3"/>
</dbReference>
<gene>
    <name evidence="2" type="ORF">MACK_002404</name>
</gene>
<sequence length="761" mass="83578">MDLLHETAGYVDSSDYEYQSYDLYSPKGASYKNDKKGLISTKYSIGSYNESKYGLNGGKANVYKKSPKGQGYTNNASRSNSWSSSNVSNLYINRVTNSKLNGDLYINSRGNANNETITAGWENTVDRTKAGLKSPRFGREDLTIKVDDTEKWVSASKGDNNTNKLVRANREMFNSIETVDSVTPMNEATNDVGSEFKWWCKSDGPNLSSVESPSLYNWESSLNAGDVVVVNSGNASVTSNKVNDAHQEVVSDGLVDQSDPVTVDTTDYQADGSLTSEFTEVLSEDNSDTKLGNTANDSNVSWKSWTVEGNELEELRARLVQKLLNKTTPTSDVSVDRANSDVGVDNGAVTLGGNCLDSGWDELSYYREMNKMLFEKLNLVLNGSSRLEYNLSYEYITSVQNHLLKVHQYINGHTEMPSSGDRTSAAAAKTANAAIPAKIGEITNKVEQVKGEHGPVKLEQVGDTTSPTTNLEVSPNESNTKSTETEDQVDKAWLEDYERLKQENEELKRTVSSLKLSQVATSSSTSVSQDKGKSPSVSAVEKDTTSEEDPEKVELLERLKVVQQSKDNLEEDFKKTLTYMRLMKDRLKMFKTNGPLHRQGGSVPVNGFNGVNARTVPVSNGCPGGYGHISNTQLKSVSGGQGVVNGHLTRANTAAVTSPINVTPPMGHYAKLNPISPPSNNVNSVERWNTTPISRNDTGFKKANSPENAKEGEIQRSNSCVRFKETSEMYIVPRSLSENKTILVNNTGNKLNRFFKIFSKT</sequence>
<feature type="region of interest" description="Disordered" evidence="1">
    <location>
        <begin position="691"/>
        <end position="714"/>
    </location>
</feature>
<proteinExistence type="predicted"/>
<feature type="region of interest" description="Disordered" evidence="1">
    <location>
        <begin position="511"/>
        <end position="551"/>
    </location>
</feature>
<feature type="compositionally biased region" description="Low complexity" evidence="1">
    <location>
        <begin position="517"/>
        <end position="529"/>
    </location>
</feature>
<feature type="compositionally biased region" description="Polar residues" evidence="1">
    <location>
        <begin position="462"/>
        <end position="482"/>
    </location>
</feature>
<evidence type="ECO:0000313" key="2">
    <source>
        <dbReference type="EMBL" id="UKK01586.2"/>
    </source>
</evidence>
<name>A0A976QUA7_THEOR</name>
<dbReference type="EMBL" id="CP056070">
    <property type="protein sequence ID" value="UKK01586.2"/>
    <property type="molecule type" value="Genomic_DNA"/>
</dbReference>
<evidence type="ECO:0000313" key="3">
    <source>
        <dbReference type="Proteomes" id="UP000244811"/>
    </source>
</evidence>
<protein>
    <submittedName>
        <fullName evidence="2">Uncharacterized protein</fullName>
    </submittedName>
</protein>
<accession>A0A976QUA7</accession>